<keyword evidence="2" id="KW-1185">Reference proteome</keyword>
<reference evidence="1" key="1">
    <citation type="submission" date="2020-09" db="EMBL/GenBank/DDBJ databases">
        <title>Genome-Enabled Discovery of Anthraquinone Biosynthesis in Senna tora.</title>
        <authorList>
            <person name="Kang S.-H."/>
            <person name="Pandey R.P."/>
            <person name="Lee C.-M."/>
            <person name="Sim J.-S."/>
            <person name="Jeong J.-T."/>
            <person name="Choi B.-S."/>
            <person name="Jung M."/>
            <person name="Ginzburg D."/>
            <person name="Zhao K."/>
            <person name="Won S.Y."/>
            <person name="Oh T.-J."/>
            <person name="Yu Y."/>
            <person name="Kim N.-H."/>
            <person name="Lee O.R."/>
            <person name="Lee T.-H."/>
            <person name="Bashyal P."/>
            <person name="Kim T.-S."/>
            <person name="Lee W.-H."/>
            <person name="Kawkins C."/>
            <person name="Kim C.-K."/>
            <person name="Kim J.S."/>
            <person name="Ahn B.O."/>
            <person name="Rhee S.Y."/>
            <person name="Sohng J.K."/>
        </authorList>
    </citation>
    <scope>NUCLEOTIDE SEQUENCE</scope>
    <source>
        <tissue evidence="1">Leaf</tissue>
    </source>
</reference>
<protein>
    <submittedName>
        <fullName evidence="1">Uncharacterized protein</fullName>
    </submittedName>
</protein>
<evidence type="ECO:0000313" key="1">
    <source>
        <dbReference type="EMBL" id="KAF7802040.1"/>
    </source>
</evidence>
<gene>
    <name evidence="1" type="ORF">G2W53_041151</name>
</gene>
<dbReference type="Proteomes" id="UP000634136">
    <property type="component" value="Unassembled WGS sequence"/>
</dbReference>
<comment type="caution">
    <text evidence="1">The sequence shown here is derived from an EMBL/GenBank/DDBJ whole genome shotgun (WGS) entry which is preliminary data.</text>
</comment>
<dbReference type="AlphaFoldDB" id="A0A834VYY7"/>
<proteinExistence type="predicted"/>
<organism evidence="1 2">
    <name type="scientific">Senna tora</name>
    <dbReference type="NCBI Taxonomy" id="362788"/>
    <lineage>
        <taxon>Eukaryota</taxon>
        <taxon>Viridiplantae</taxon>
        <taxon>Streptophyta</taxon>
        <taxon>Embryophyta</taxon>
        <taxon>Tracheophyta</taxon>
        <taxon>Spermatophyta</taxon>
        <taxon>Magnoliopsida</taxon>
        <taxon>eudicotyledons</taxon>
        <taxon>Gunneridae</taxon>
        <taxon>Pentapetalae</taxon>
        <taxon>rosids</taxon>
        <taxon>fabids</taxon>
        <taxon>Fabales</taxon>
        <taxon>Fabaceae</taxon>
        <taxon>Caesalpinioideae</taxon>
        <taxon>Cassia clade</taxon>
        <taxon>Senna</taxon>
    </lineage>
</organism>
<evidence type="ECO:0000313" key="2">
    <source>
        <dbReference type="Proteomes" id="UP000634136"/>
    </source>
</evidence>
<accession>A0A834VYY7</accession>
<dbReference type="EMBL" id="JAAIUW010000013">
    <property type="protein sequence ID" value="KAF7802040.1"/>
    <property type="molecule type" value="Genomic_DNA"/>
</dbReference>
<name>A0A834VYY7_9FABA</name>
<sequence>MVMVGWLVRDLLLEILNPQFVVVEGELGVQNLAQLSVIYTI</sequence>